<feature type="region of interest" description="Disordered" evidence="1">
    <location>
        <begin position="35"/>
        <end position="100"/>
    </location>
</feature>
<organism evidence="2 3">
    <name type="scientific">Clytia hemisphaerica</name>
    <dbReference type="NCBI Taxonomy" id="252671"/>
    <lineage>
        <taxon>Eukaryota</taxon>
        <taxon>Metazoa</taxon>
        <taxon>Cnidaria</taxon>
        <taxon>Hydrozoa</taxon>
        <taxon>Hydroidolina</taxon>
        <taxon>Leptothecata</taxon>
        <taxon>Obeliida</taxon>
        <taxon>Clytiidae</taxon>
        <taxon>Clytia</taxon>
    </lineage>
</organism>
<reference evidence="2" key="1">
    <citation type="submission" date="2021-01" db="UniProtKB">
        <authorList>
            <consortium name="EnsemblMetazoa"/>
        </authorList>
    </citation>
    <scope>IDENTIFICATION</scope>
</reference>
<dbReference type="EnsemblMetazoa" id="CLYHEMT016733.1">
    <property type="protein sequence ID" value="CLYHEMP016733.1"/>
    <property type="gene ID" value="CLYHEMG016733"/>
</dbReference>
<dbReference type="AlphaFoldDB" id="A0A7M5X1Z0"/>
<accession>A0A7M5X1Z0</accession>
<dbReference type="Proteomes" id="UP000594262">
    <property type="component" value="Unplaced"/>
</dbReference>
<name>A0A7M5X1Z0_9CNID</name>
<proteinExistence type="predicted"/>
<protein>
    <submittedName>
        <fullName evidence="2">Uncharacterized protein</fullName>
    </submittedName>
</protein>
<keyword evidence="3" id="KW-1185">Reference proteome</keyword>
<evidence type="ECO:0000313" key="2">
    <source>
        <dbReference type="EnsemblMetazoa" id="CLYHEMP016733.1"/>
    </source>
</evidence>
<evidence type="ECO:0000256" key="1">
    <source>
        <dbReference type="SAM" id="MobiDB-lite"/>
    </source>
</evidence>
<feature type="compositionally biased region" description="Low complexity" evidence="1">
    <location>
        <begin position="71"/>
        <end position="86"/>
    </location>
</feature>
<sequence length="100" mass="10830">NKNLIEIFRIGFKLFQISSKKQLYTQYLYQTMPGSNPLNKTLGNGGASGGGKSTNGNKENNQNTKSQLVAKKTSIPSTTPTIPNIKLSYPKLGATSPLNK</sequence>
<evidence type="ECO:0000313" key="3">
    <source>
        <dbReference type="Proteomes" id="UP000594262"/>
    </source>
</evidence>
<feature type="compositionally biased region" description="Gly residues" evidence="1">
    <location>
        <begin position="43"/>
        <end position="53"/>
    </location>
</feature>